<dbReference type="EMBL" id="BRYA01000542">
    <property type="protein sequence ID" value="GMI22164.1"/>
    <property type="molecule type" value="Genomic_DNA"/>
</dbReference>
<organism evidence="15 16">
    <name type="scientific">Triparma columacea</name>
    <dbReference type="NCBI Taxonomy" id="722753"/>
    <lineage>
        <taxon>Eukaryota</taxon>
        <taxon>Sar</taxon>
        <taxon>Stramenopiles</taxon>
        <taxon>Ochrophyta</taxon>
        <taxon>Bolidophyceae</taxon>
        <taxon>Parmales</taxon>
        <taxon>Triparmaceae</taxon>
        <taxon>Triparma</taxon>
    </lineage>
</organism>
<proteinExistence type="predicted"/>
<evidence type="ECO:0000256" key="13">
    <source>
        <dbReference type="SAM" id="Phobius"/>
    </source>
</evidence>
<evidence type="ECO:0000256" key="12">
    <source>
        <dbReference type="SAM" id="MobiDB-lite"/>
    </source>
</evidence>
<reference evidence="16" key="1">
    <citation type="journal article" date="2023" name="Commun. Biol.">
        <title>Genome analysis of Parmales, the sister group of diatoms, reveals the evolutionary specialization of diatoms from phago-mixotrophs to photoautotrophs.</title>
        <authorList>
            <person name="Ban H."/>
            <person name="Sato S."/>
            <person name="Yoshikawa S."/>
            <person name="Yamada K."/>
            <person name="Nakamura Y."/>
            <person name="Ichinomiya M."/>
            <person name="Sato N."/>
            <person name="Blanc-Mathieu R."/>
            <person name="Endo H."/>
            <person name="Kuwata A."/>
            <person name="Ogata H."/>
        </authorList>
    </citation>
    <scope>NUCLEOTIDE SEQUENCE [LARGE SCALE GENOMIC DNA]</scope>
</reference>
<dbReference type="PROSITE" id="PS50042">
    <property type="entry name" value="CNMP_BINDING_3"/>
    <property type="match status" value="1"/>
</dbReference>
<evidence type="ECO:0000256" key="7">
    <source>
        <dbReference type="ARBA" id="ARBA00022958"/>
    </source>
</evidence>
<feature type="transmembrane region" description="Helical" evidence="13">
    <location>
        <begin position="103"/>
        <end position="125"/>
    </location>
</feature>
<evidence type="ECO:0000313" key="15">
    <source>
        <dbReference type="EMBL" id="GMI22164.1"/>
    </source>
</evidence>
<dbReference type="SUPFAM" id="SSF81324">
    <property type="entry name" value="Voltage-gated potassium channels"/>
    <property type="match status" value="1"/>
</dbReference>
<dbReference type="InterPro" id="IPR003938">
    <property type="entry name" value="K_chnl_volt-dep_EAG/ELK/ERG"/>
</dbReference>
<evidence type="ECO:0000256" key="6">
    <source>
        <dbReference type="ARBA" id="ARBA00022882"/>
    </source>
</evidence>
<feature type="compositionally biased region" description="Gly residues" evidence="12">
    <location>
        <begin position="750"/>
        <end position="760"/>
    </location>
</feature>
<dbReference type="Pfam" id="PF00520">
    <property type="entry name" value="Ion_trans"/>
    <property type="match status" value="1"/>
</dbReference>
<dbReference type="Proteomes" id="UP001165065">
    <property type="component" value="Unassembled WGS sequence"/>
</dbReference>
<feature type="region of interest" description="Disordered" evidence="12">
    <location>
        <begin position="849"/>
        <end position="878"/>
    </location>
</feature>
<evidence type="ECO:0000256" key="4">
    <source>
        <dbReference type="ARBA" id="ARBA00022692"/>
    </source>
</evidence>
<evidence type="ECO:0000256" key="5">
    <source>
        <dbReference type="ARBA" id="ARBA00022826"/>
    </source>
</evidence>
<sequence length="897" mass="100856">MGFFSKKDGPQSDDNSISSFFTRRVFAMGRNGTVAERQNTIVGGTIKKQENQLKNELTKLKVYGLDAFQVRAEEEMKQIHKRKENWLARRFKAHDPTSTTRRLWDLVSIVVILVSVFAAMLEFAFDVSLEAPGSPSMLIALFDSSYGAITIFFWFDLVYNFFTAFYDAEGELEFGHYQIAMNYFQSYFIIDLVSNLPVKGPLGLLKAFRMHRMLRVLTRWSYLGYDPVKLQVFKLFILIITIGHMLACTFFMVSKYDFEQTFKLGNYQLEPRGNVNGTTANHVVVDEFGSEVEVQNWIIADALIDPNLLFTMSGNPVNADVMSAYLTSMYFAYSTLTTVGYGDISAHTDIERSIAILSLISGSVIYAVLVGFVNNLVDNSDVKETEYQQRLTAINSFMSNHHLPNELRNRVRRYMELDHNAAHHDIKLLEYLSPMLQREAIMHMNRHFVQDVPFLQDADSIFVWCVLERMIVIVCVQKEYILVEGQVIEAMHIIKSGKVDVIDKAGQTIKTYTQGSFFGENCGHAEKQYAKQSFRAKVDMEICLISQEDLIALLEAFSEFKETLEVITTARDLHDRRESKAIKERMDKMMKHTGMKARAVTPPHGKEWQSSGMSDNEARYSARAGATSPSGRRALLDGLGDDVKSFREMEKRGEKKQEDIEFRRSLTMIKADEAIAEAAAKERASRNREEQDKSSDDESDSDKDESDEEVEMIIATKSSASTIESSSRMPNARRRRNSSERKVSVLGDIVGRGGVPGGGVSRATMAMGQARGGSHKTPPPGAARRLSVSESLGGMGGASLAQFARVHGGHTLEREERKGLEVLMAGQERLIDMFEDLIERVEKVEEAVTPNLKGRPLSEVPEESGFNEPKSRAASDIEIDNMLKNLKVDNGNGGDGE</sequence>
<dbReference type="Pfam" id="PF00027">
    <property type="entry name" value="cNMP_binding"/>
    <property type="match status" value="1"/>
</dbReference>
<dbReference type="AlphaFoldDB" id="A0A9W7FXB8"/>
<dbReference type="OrthoDB" id="421226at2759"/>
<dbReference type="InterPro" id="IPR018490">
    <property type="entry name" value="cNMP-bd_dom_sf"/>
</dbReference>
<keyword evidence="9" id="KW-0406">Ion transport</keyword>
<dbReference type="SUPFAM" id="SSF51206">
    <property type="entry name" value="cAMP-binding domain-like"/>
    <property type="match status" value="1"/>
</dbReference>
<feature type="region of interest" description="Disordered" evidence="12">
    <location>
        <begin position="678"/>
        <end position="787"/>
    </location>
</feature>
<accession>A0A9W7FXB8</accession>
<feature type="transmembrane region" description="Helical" evidence="13">
    <location>
        <begin position="137"/>
        <end position="155"/>
    </location>
</feature>
<keyword evidence="4 13" id="KW-0812">Transmembrane</keyword>
<keyword evidence="11" id="KW-0407">Ion channel</keyword>
<dbReference type="PRINTS" id="PR01463">
    <property type="entry name" value="EAGCHANLFMLY"/>
</dbReference>
<gene>
    <name evidence="15" type="ORF">TrCOL_g12466</name>
</gene>
<protein>
    <recommendedName>
        <fullName evidence="14">Cyclic nucleotide-binding domain-containing protein</fullName>
    </recommendedName>
</protein>
<name>A0A9W7FXB8_9STRA</name>
<feature type="region of interest" description="Disordered" evidence="12">
    <location>
        <begin position="596"/>
        <end position="638"/>
    </location>
</feature>
<dbReference type="GO" id="GO:0042391">
    <property type="term" value="P:regulation of membrane potential"/>
    <property type="evidence" value="ECO:0007669"/>
    <property type="project" value="TreeGrafter"/>
</dbReference>
<dbReference type="InterPro" id="IPR000595">
    <property type="entry name" value="cNMP-bd_dom"/>
</dbReference>
<dbReference type="InterPro" id="IPR005821">
    <property type="entry name" value="Ion_trans_dom"/>
</dbReference>
<dbReference type="PANTHER" id="PTHR10217:SF435">
    <property type="entry name" value="POTASSIUM VOLTAGE-GATED CHANNEL PROTEIN EAG"/>
    <property type="match status" value="1"/>
</dbReference>
<feature type="compositionally biased region" description="Acidic residues" evidence="12">
    <location>
        <begin position="697"/>
        <end position="711"/>
    </location>
</feature>
<keyword evidence="10 13" id="KW-0472">Membrane</keyword>
<dbReference type="InterPro" id="IPR014710">
    <property type="entry name" value="RmlC-like_jellyroll"/>
</dbReference>
<dbReference type="InterPro" id="IPR050818">
    <property type="entry name" value="KCNH_animal-type"/>
</dbReference>
<evidence type="ECO:0000256" key="8">
    <source>
        <dbReference type="ARBA" id="ARBA00022989"/>
    </source>
</evidence>
<dbReference type="PANTHER" id="PTHR10217">
    <property type="entry name" value="VOLTAGE AND LIGAND GATED POTASSIUM CHANNEL"/>
    <property type="match status" value="1"/>
</dbReference>
<evidence type="ECO:0000259" key="14">
    <source>
        <dbReference type="PROSITE" id="PS50042"/>
    </source>
</evidence>
<feature type="transmembrane region" description="Helical" evidence="13">
    <location>
        <begin position="354"/>
        <end position="373"/>
    </location>
</feature>
<dbReference type="GO" id="GO:0005886">
    <property type="term" value="C:plasma membrane"/>
    <property type="evidence" value="ECO:0007669"/>
    <property type="project" value="TreeGrafter"/>
</dbReference>
<evidence type="ECO:0000313" key="16">
    <source>
        <dbReference type="Proteomes" id="UP001165065"/>
    </source>
</evidence>
<comment type="subcellular location">
    <subcellularLocation>
        <location evidence="1">Membrane</location>
        <topology evidence="1">Multi-pass membrane protein</topology>
    </subcellularLocation>
</comment>
<feature type="transmembrane region" description="Helical" evidence="13">
    <location>
        <begin position="232"/>
        <end position="253"/>
    </location>
</feature>
<keyword evidence="8 13" id="KW-1133">Transmembrane helix</keyword>
<dbReference type="GO" id="GO:0034702">
    <property type="term" value="C:monoatomic ion channel complex"/>
    <property type="evidence" value="ECO:0007669"/>
    <property type="project" value="UniProtKB-KW"/>
</dbReference>
<keyword evidence="3" id="KW-0633">Potassium transport</keyword>
<keyword evidence="7" id="KW-0630">Potassium</keyword>
<dbReference type="GO" id="GO:0005249">
    <property type="term" value="F:voltage-gated potassium channel activity"/>
    <property type="evidence" value="ECO:0007669"/>
    <property type="project" value="InterPro"/>
</dbReference>
<comment type="caution">
    <text evidence="15">The sequence shown here is derived from an EMBL/GenBank/DDBJ whole genome shotgun (WGS) entry which is preliminary data.</text>
</comment>
<dbReference type="Gene3D" id="1.10.287.70">
    <property type="match status" value="1"/>
</dbReference>
<keyword evidence="5" id="KW-0631">Potassium channel</keyword>
<feature type="domain" description="Cyclic nucleotide-binding" evidence="14">
    <location>
        <begin position="454"/>
        <end position="520"/>
    </location>
</feature>
<dbReference type="SMART" id="SM00100">
    <property type="entry name" value="cNMP"/>
    <property type="match status" value="1"/>
</dbReference>
<dbReference type="Gene3D" id="2.60.120.10">
    <property type="entry name" value="Jelly Rolls"/>
    <property type="match status" value="1"/>
</dbReference>
<evidence type="ECO:0000256" key="9">
    <source>
        <dbReference type="ARBA" id="ARBA00023065"/>
    </source>
</evidence>
<keyword evidence="6" id="KW-0851">Voltage-gated channel</keyword>
<keyword evidence="2" id="KW-0813">Transport</keyword>
<dbReference type="CDD" id="cd00038">
    <property type="entry name" value="CAP_ED"/>
    <property type="match status" value="1"/>
</dbReference>
<evidence type="ECO:0000256" key="10">
    <source>
        <dbReference type="ARBA" id="ARBA00023136"/>
    </source>
</evidence>
<feature type="transmembrane region" description="Helical" evidence="13">
    <location>
        <begin position="322"/>
        <end position="342"/>
    </location>
</feature>
<evidence type="ECO:0000256" key="3">
    <source>
        <dbReference type="ARBA" id="ARBA00022538"/>
    </source>
</evidence>
<dbReference type="Gene3D" id="1.10.287.630">
    <property type="entry name" value="Helix hairpin bin"/>
    <property type="match status" value="1"/>
</dbReference>
<keyword evidence="16" id="KW-1185">Reference proteome</keyword>
<feature type="compositionally biased region" description="Basic and acidic residues" evidence="12">
    <location>
        <begin position="679"/>
        <end position="696"/>
    </location>
</feature>
<evidence type="ECO:0000256" key="2">
    <source>
        <dbReference type="ARBA" id="ARBA00022448"/>
    </source>
</evidence>
<evidence type="ECO:0000256" key="1">
    <source>
        <dbReference type="ARBA" id="ARBA00004141"/>
    </source>
</evidence>
<feature type="compositionally biased region" description="Low complexity" evidence="12">
    <location>
        <begin position="713"/>
        <end position="727"/>
    </location>
</feature>
<evidence type="ECO:0000256" key="11">
    <source>
        <dbReference type="ARBA" id="ARBA00023303"/>
    </source>
</evidence>